<comment type="caution">
    <text evidence="3">The sequence shown here is derived from an EMBL/GenBank/DDBJ whole genome shotgun (WGS) entry which is preliminary data.</text>
</comment>
<evidence type="ECO:0000313" key="4">
    <source>
        <dbReference type="Proteomes" id="UP000245992"/>
    </source>
</evidence>
<keyword evidence="2" id="KW-0812">Transmembrane</keyword>
<accession>A0A2T7T7L5</accession>
<gene>
    <name evidence="3" type="ORF">Y717_18470</name>
</gene>
<dbReference type="EMBL" id="AZSP01000153">
    <property type="protein sequence ID" value="PVE11066.1"/>
    <property type="molecule type" value="Genomic_DNA"/>
</dbReference>
<feature type="compositionally biased region" description="Low complexity" evidence="1">
    <location>
        <begin position="7"/>
        <end position="21"/>
    </location>
</feature>
<name>A0A2T7T7L5_9ACTN</name>
<dbReference type="Proteomes" id="UP000245992">
    <property type="component" value="Unassembled WGS sequence"/>
</dbReference>
<proteinExistence type="predicted"/>
<evidence type="ECO:0000256" key="1">
    <source>
        <dbReference type="SAM" id="MobiDB-lite"/>
    </source>
</evidence>
<dbReference type="AlphaFoldDB" id="A0A2T7T7L5"/>
<feature type="region of interest" description="Disordered" evidence="1">
    <location>
        <begin position="1"/>
        <end position="21"/>
    </location>
</feature>
<keyword evidence="2" id="KW-1133">Transmembrane helix</keyword>
<sequence length="236" mass="24068">MTRRSGSRTAGRRTGTSGTRRAGVVMLTRLTGVLVLTALAAGCGIRTTSVPVDAGPAPSRKPCEISGKDVITQARPGVPVRIYLACSSGLASVERAARIQQGKSPDDRVRIAQGLLDELQAQPSADEREAGFSTAVRGPLVISASRDGDPAGALRLSRRPEDLPATALAQIVCTFAESEATDGQVVLGGPGDYPPRVYGCTRATKAQPDAPVPTLGPVSTASPTASATASASPSGP</sequence>
<evidence type="ECO:0000313" key="3">
    <source>
        <dbReference type="EMBL" id="PVE11066.1"/>
    </source>
</evidence>
<protein>
    <submittedName>
        <fullName evidence="3">Uncharacterized protein</fullName>
    </submittedName>
</protein>
<organism evidence="3 4">
    <name type="scientific">Streptomyces scopuliridis RB72</name>
    <dbReference type="NCBI Taxonomy" id="1440053"/>
    <lineage>
        <taxon>Bacteria</taxon>
        <taxon>Bacillati</taxon>
        <taxon>Actinomycetota</taxon>
        <taxon>Actinomycetes</taxon>
        <taxon>Kitasatosporales</taxon>
        <taxon>Streptomycetaceae</taxon>
        <taxon>Streptomyces</taxon>
    </lineage>
</organism>
<evidence type="ECO:0000256" key="2">
    <source>
        <dbReference type="SAM" id="Phobius"/>
    </source>
</evidence>
<keyword evidence="4" id="KW-1185">Reference proteome</keyword>
<keyword evidence="2" id="KW-0472">Membrane</keyword>
<feature type="compositionally biased region" description="Low complexity" evidence="1">
    <location>
        <begin position="219"/>
        <end position="236"/>
    </location>
</feature>
<dbReference type="STRING" id="1440053.GCA_000718095_02520"/>
<feature type="transmembrane region" description="Helical" evidence="2">
    <location>
        <begin position="21"/>
        <end position="41"/>
    </location>
</feature>
<reference evidence="3 4" key="1">
    <citation type="submission" date="2013-12" db="EMBL/GenBank/DDBJ databases">
        <title>Annotated genome of Streptomyces scopuliridis.</title>
        <authorList>
            <person name="Olson J.B."/>
        </authorList>
    </citation>
    <scope>NUCLEOTIDE SEQUENCE [LARGE SCALE GENOMIC DNA]</scope>
    <source>
        <strain evidence="3 4">RB72</strain>
    </source>
</reference>
<feature type="region of interest" description="Disordered" evidence="1">
    <location>
        <begin position="198"/>
        <end position="236"/>
    </location>
</feature>